<dbReference type="PANTHER" id="PTHR46211">
    <property type="entry name" value="GLYCEROPHOSPHORYL DIESTER PHOSPHODIESTERASE"/>
    <property type="match status" value="1"/>
</dbReference>
<dbReference type="STRING" id="36856.ATB98_12530"/>
<dbReference type="GO" id="GO:0006629">
    <property type="term" value="P:lipid metabolic process"/>
    <property type="evidence" value="ECO:0007669"/>
    <property type="project" value="InterPro"/>
</dbReference>
<dbReference type="PROSITE" id="PS51704">
    <property type="entry name" value="GP_PDE"/>
    <property type="match status" value="1"/>
</dbReference>
<dbReference type="Proteomes" id="UP000078507">
    <property type="component" value="Unassembled WGS sequence"/>
</dbReference>
<dbReference type="GO" id="GO:0008081">
    <property type="term" value="F:phosphoric diester hydrolase activity"/>
    <property type="evidence" value="ECO:0007669"/>
    <property type="project" value="InterPro"/>
</dbReference>
<organism evidence="2 3">
    <name type="scientific">Sinorhizobium saheli</name>
    <dbReference type="NCBI Taxonomy" id="36856"/>
    <lineage>
        <taxon>Bacteria</taxon>
        <taxon>Pseudomonadati</taxon>
        <taxon>Pseudomonadota</taxon>
        <taxon>Alphaproteobacteria</taxon>
        <taxon>Hyphomicrobiales</taxon>
        <taxon>Rhizobiaceae</taxon>
        <taxon>Sinorhizobium/Ensifer group</taxon>
        <taxon>Sinorhizobium</taxon>
    </lineage>
</organism>
<dbReference type="OrthoDB" id="1854250at2"/>
<dbReference type="Gene3D" id="3.20.20.190">
    <property type="entry name" value="Phosphatidylinositol (PI) phosphodiesterase"/>
    <property type="match status" value="1"/>
</dbReference>
<dbReference type="Pfam" id="PF03009">
    <property type="entry name" value="GDPD"/>
    <property type="match status" value="1"/>
</dbReference>
<dbReference type="EMBL" id="LNQB01000057">
    <property type="protein sequence ID" value="OAP49132.1"/>
    <property type="molecule type" value="Genomic_DNA"/>
</dbReference>
<evidence type="ECO:0000313" key="2">
    <source>
        <dbReference type="EMBL" id="OAP49132.1"/>
    </source>
</evidence>
<dbReference type="AlphaFoldDB" id="A0A178YNI7"/>
<reference evidence="2 3" key="1">
    <citation type="submission" date="2015-11" db="EMBL/GenBank/DDBJ databases">
        <title>Ensifer anhuiense sp. nov., an effective nitrogen fixation bacterium with Glycine soja.</title>
        <authorList>
            <person name="Yan H."/>
            <person name="Chen W."/>
        </authorList>
    </citation>
    <scope>NUCLEOTIDE SEQUENCE [LARGE SCALE GENOMIC DNA]</scope>
    <source>
        <strain evidence="2 3">LMG 7837</strain>
    </source>
</reference>
<keyword evidence="3" id="KW-1185">Reference proteome</keyword>
<evidence type="ECO:0000259" key="1">
    <source>
        <dbReference type="PROSITE" id="PS51704"/>
    </source>
</evidence>
<protein>
    <submittedName>
        <fullName evidence="2">Glycerophosphodiester phosphodiesterase</fullName>
    </submittedName>
</protein>
<name>A0A178YNI7_SINSA</name>
<feature type="domain" description="GP-PDE" evidence="1">
    <location>
        <begin position="13"/>
        <end position="269"/>
    </location>
</feature>
<comment type="caution">
    <text evidence="2">The sequence shown here is derived from an EMBL/GenBank/DDBJ whole genome shotgun (WGS) entry which is preliminary data.</text>
</comment>
<sequence length="269" mass="28880">MAFSFLAREAGRVHVCGHRGYSLHFPENTLPALEAAKAAGATTVEIDVVLTADGEPVILHDLSVDRTTDGHGFAADLSLEEIRGLDAGVRFHPAFAGTKIPTVAEALDWAEAGDMGVVLEIKEAERPDMAVDRVAALLQATGTGDRVIVIGFDHVMLKRAGERHPGLRTEAITHARHADLIGVLRACRASSASIELDMFHPDDARALHEAGLGNRVHVPRPDVLAEYWRGGRDPLPDLVQWIAHGLIDTISGDDVPFIAMLVKRAGRAG</sequence>
<dbReference type="InterPro" id="IPR017946">
    <property type="entry name" value="PLC-like_Pdiesterase_TIM-brl"/>
</dbReference>
<proteinExistence type="predicted"/>
<gene>
    <name evidence="2" type="ORF">ATB98_12530</name>
</gene>
<dbReference type="SUPFAM" id="SSF51695">
    <property type="entry name" value="PLC-like phosphodiesterases"/>
    <property type="match status" value="1"/>
</dbReference>
<accession>A0A178YNI7</accession>
<dbReference type="RefSeq" id="WP_066869671.1">
    <property type="nucleotide sequence ID" value="NZ_LNQB01000057.1"/>
</dbReference>
<evidence type="ECO:0000313" key="3">
    <source>
        <dbReference type="Proteomes" id="UP000078507"/>
    </source>
</evidence>
<dbReference type="InterPro" id="IPR030395">
    <property type="entry name" value="GP_PDE_dom"/>
</dbReference>
<dbReference type="PANTHER" id="PTHR46211:SF1">
    <property type="entry name" value="GLYCEROPHOSPHODIESTER PHOSPHODIESTERASE, CYTOPLASMIC"/>
    <property type="match status" value="1"/>
</dbReference>